<feature type="transmembrane region" description="Helical" evidence="1">
    <location>
        <begin position="6"/>
        <end position="24"/>
    </location>
</feature>
<feature type="transmembrane region" description="Helical" evidence="1">
    <location>
        <begin position="137"/>
        <end position="157"/>
    </location>
</feature>
<evidence type="ECO:0000313" key="2">
    <source>
        <dbReference type="EMBL" id="SCY09666.1"/>
    </source>
</evidence>
<feature type="transmembrane region" description="Helical" evidence="1">
    <location>
        <begin position="423"/>
        <end position="444"/>
    </location>
</feature>
<feature type="transmembrane region" description="Helical" evidence="1">
    <location>
        <begin position="244"/>
        <end position="263"/>
    </location>
</feature>
<keyword evidence="1" id="KW-1133">Transmembrane helix</keyword>
<dbReference type="Proteomes" id="UP000199354">
    <property type="component" value="Unassembled WGS sequence"/>
</dbReference>
<feature type="transmembrane region" description="Helical" evidence="1">
    <location>
        <begin position="340"/>
        <end position="359"/>
    </location>
</feature>
<organism evidence="2 3">
    <name type="scientific">Flavobacterium caeni</name>
    <dbReference type="NCBI Taxonomy" id="490189"/>
    <lineage>
        <taxon>Bacteria</taxon>
        <taxon>Pseudomonadati</taxon>
        <taxon>Bacteroidota</taxon>
        <taxon>Flavobacteriia</taxon>
        <taxon>Flavobacteriales</taxon>
        <taxon>Flavobacteriaceae</taxon>
        <taxon>Flavobacterium</taxon>
    </lineage>
</organism>
<sequence length="661" mass="76655">MLLTSSILLGFIRLGFILLFLFYLNRKFVNSKRSVSFLEFLTTNWFRYGSATLIVVFALVQTNAYNLFNTMFLLLVIIGIDLIGIENLKHLRTYFNVHIKSTLLRFLRDVENKKSLWQWISVRSKKKKNKNKRRQNILVLVLTILIGGITFISRYFFIKYDNYSLSDAWIADLAKVIEFDNQFWFKDEVAVNGEFALVSLYGKITDVSPEIALQVISILEATLLAVLIFWLVRKLTPSKVLAPIIGAFSFALVYVLTPINVYYLLENDPTFMAMTFGIPIMVFYLRPELLRVGKLSYYLSFVLAFCAVGLIDFFTLIVLLPPFLVIGLVFSKFGSKLFNLIGMLSYVTSLGVLFVVYSVACHYIKADFWEFFHANLLSVTSYTYVPQLVLPYGQLIMYFQYMTLAGAVLILLFLLVKRENWSFTAAFFLYFNFLVFLATVHNEWIDRDMIINSLTVFLPIIFGLNAALVVRFFNLALYKLERFAPYTAFALMGGLVYASIYFQQRNIESLTESDHTPKQILDAYDKISKTYFPYSYSIVNDPATQVISLNKHFFMNYEYFLEDYAKVDSIYFKNKKDPKFLIKNPQYALTKSVLVFVLNAKSKAENNIFSQNKYLSAELEYKLDLLRQRGRKVNLFYDSEVLKVFEVVNEPGESKITELIF</sequence>
<keyword evidence="1" id="KW-0812">Transmembrane</keyword>
<feature type="transmembrane region" description="Helical" evidence="1">
    <location>
        <begin position="371"/>
        <end position="389"/>
    </location>
</feature>
<evidence type="ECO:0000313" key="3">
    <source>
        <dbReference type="Proteomes" id="UP000199354"/>
    </source>
</evidence>
<keyword evidence="1" id="KW-0472">Membrane</keyword>
<feature type="transmembrane region" description="Helical" evidence="1">
    <location>
        <begin position="269"/>
        <end position="285"/>
    </location>
</feature>
<feature type="transmembrane region" description="Helical" evidence="1">
    <location>
        <begin position="45"/>
        <end position="61"/>
    </location>
</feature>
<gene>
    <name evidence="2" type="ORF">SAMN02927903_00747</name>
</gene>
<feature type="transmembrane region" description="Helical" evidence="1">
    <location>
        <begin position="483"/>
        <end position="502"/>
    </location>
</feature>
<protein>
    <submittedName>
        <fullName evidence="2">Uncharacterized protein</fullName>
    </submittedName>
</protein>
<reference evidence="2 3" key="1">
    <citation type="submission" date="2016-10" db="EMBL/GenBank/DDBJ databases">
        <authorList>
            <person name="de Groot N.N."/>
        </authorList>
    </citation>
    <scope>NUCLEOTIDE SEQUENCE [LARGE SCALE GENOMIC DNA]</scope>
    <source>
        <strain evidence="2 3">CGMCC 1.7031</strain>
    </source>
</reference>
<feature type="transmembrane region" description="Helical" evidence="1">
    <location>
        <begin position="395"/>
        <end position="416"/>
    </location>
</feature>
<feature type="transmembrane region" description="Helical" evidence="1">
    <location>
        <begin position="211"/>
        <end position="232"/>
    </location>
</feature>
<keyword evidence="3" id="KW-1185">Reference proteome</keyword>
<dbReference type="AlphaFoldDB" id="A0A1G5D4W4"/>
<accession>A0A1G5D4W4</accession>
<dbReference type="OrthoDB" id="1522258at2"/>
<feature type="transmembrane region" description="Helical" evidence="1">
    <location>
        <begin position="67"/>
        <end position="85"/>
    </location>
</feature>
<name>A0A1G5D4W4_9FLAO</name>
<dbReference type="EMBL" id="FMVF01000003">
    <property type="protein sequence ID" value="SCY09666.1"/>
    <property type="molecule type" value="Genomic_DNA"/>
</dbReference>
<proteinExistence type="predicted"/>
<feature type="transmembrane region" description="Helical" evidence="1">
    <location>
        <begin position="297"/>
        <end position="320"/>
    </location>
</feature>
<dbReference type="RefSeq" id="WP_091140973.1">
    <property type="nucleotide sequence ID" value="NZ_FMVF01000003.1"/>
</dbReference>
<dbReference type="STRING" id="490189.SAMN02927903_00747"/>
<feature type="transmembrane region" description="Helical" evidence="1">
    <location>
        <begin position="450"/>
        <end position="471"/>
    </location>
</feature>
<evidence type="ECO:0000256" key="1">
    <source>
        <dbReference type="SAM" id="Phobius"/>
    </source>
</evidence>